<protein>
    <submittedName>
        <fullName evidence="2">Myb/SANT-like domain containing protein</fullName>
    </submittedName>
</protein>
<feature type="domain" description="Myb/SANT-like" evidence="1">
    <location>
        <begin position="20"/>
        <end position="111"/>
    </location>
</feature>
<proteinExistence type="predicted"/>
<dbReference type="AlphaFoldDB" id="A0A834WUM2"/>
<dbReference type="InterPro" id="IPR024752">
    <property type="entry name" value="Myb/SANT-like_dom"/>
</dbReference>
<dbReference type="Proteomes" id="UP000634136">
    <property type="component" value="Unassembled WGS sequence"/>
</dbReference>
<dbReference type="OrthoDB" id="618098at2759"/>
<name>A0A834WUM2_9FABA</name>
<accession>A0A834WUM2</accession>
<dbReference type="EMBL" id="JAAIUW010000005">
    <property type="protein sequence ID" value="KAF7833000.1"/>
    <property type="molecule type" value="Genomic_DNA"/>
</dbReference>
<organism evidence="2 3">
    <name type="scientific">Senna tora</name>
    <dbReference type="NCBI Taxonomy" id="362788"/>
    <lineage>
        <taxon>Eukaryota</taxon>
        <taxon>Viridiplantae</taxon>
        <taxon>Streptophyta</taxon>
        <taxon>Embryophyta</taxon>
        <taxon>Tracheophyta</taxon>
        <taxon>Spermatophyta</taxon>
        <taxon>Magnoliopsida</taxon>
        <taxon>eudicotyledons</taxon>
        <taxon>Gunneridae</taxon>
        <taxon>Pentapetalae</taxon>
        <taxon>rosids</taxon>
        <taxon>fabids</taxon>
        <taxon>Fabales</taxon>
        <taxon>Fabaceae</taxon>
        <taxon>Caesalpinioideae</taxon>
        <taxon>Cassia clade</taxon>
        <taxon>Senna</taxon>
    </lineage>
</organism>
<evidence type="ECO:0000259" key="1">
    <source>
        <dbReference type="Pfam" id="PF12776"/>
    </source>
</evidence>
<dbReference type="PANTHER" id="PTHR46250">
    <property type="entry name" value="MYB/SANT-LIKE DNA-BINDING DOMAIN PROTEIN-RELATED"/>
    <property type="match status" value="1"/>
</dbReference>
<comment type="caution">
    <text evidence="2">The sequence shown here is derived from an EMBL/GenBank/DDBJ whole genome shotgun (WGS) entry which is preliminary data.</text>
</comment>
<sequence>MEGDTRSSNIANAGSKHFLWTAHLDAFLGESMMEQYKKEEFENKDYLTKLQRKMEQKAPACGIKVKPYIQSHLKTNWHTIFDMVHGANASRFGWDTDRQSIYAENAIWNEYARVIDQIIF</sequence>
<evidence type="ECO:0000313" key="3">
    <source>
        <dbReference type="Proteomes" id="UP000634136"/>
    </source>
</evidence>
<dbReference type="PANTHER" id="PTHR46250:SF17">
    <property type="entry name" value="MYB_SANT-LIKE DOMAIN-CONTAINING PROTEIN"/>
    <property type="match status" value="1"/>
</dbReference>
<dbReference type="Pfam" id="PF12776">
    <property type="entry name" value="Myb_DNA-bind_3"/>
    <property type="match status" value="1"/>
</dbReference>
<keyword evidence="3" id="KW-1185">Reference proteome</keyword>
<gene>
    <name evidence="2" type="ORF">G2W53_015333</name>
</gene>
<reference evidence="2" key="1">
    <citation type="submission" date="2020-09" db="EMBL/GenBank/DDBJ databases">
        <title>Genome-Enabled Discovery of Anthraquinone Biosynthesis in Senna tora.</title>
        <authorList>
            <person name="Kang S.-H."/>
            <person name="Pandey R.P."/>
            <person name="Lee C.-M."/>
            <person name="Sim J.-S."/>
            <person name="Jeong J.-T."/>
            <person name="Choi B.-S."/>
            <person name="Jung M."/>
            <person name="Ginzburg D."/>
            <person name="Zhao K."/>
            <person name="Won S.Y."/>
            <person name="Oh T.-J."/>
            <person name="Yu Y."/>
            <person name="Kim N.-H."/>
            <person name="Lee O.R."/>
            <person name="Lee T.-H."/>
            <person name="Bashyal P."/>
            <person name="Kim T.-S."/>
            <person name="Lee W.-H."/>
            <person name="Kawkins C."/>
            <person name="Kim C.-K."/>
            <person name="Kim J.S."/>
            <person name="Ahn B.O."/>
            <person name="Rhee S.Y."/>
            <person name="Sohng J.K."/>
        </authorList>
    </citation>
    <scope>NUCLEOTIDE SEQUENCE</scope>
    <source>
        <tissue evidence="2">Leaf</tissue>
    </source>
</reference>
<evidence type="ECO:0000313" key="2">
    <source>
        <dbReference type="EMBL" id="KAF7833000.1"/>
    </source>
</evidence>